<reference evidence="2 3" key="1">
    <citation type="submission" date="2024-10" db="EMBL/GenBank/DDBJ databases">
        <title>The Natural Products Discovery Center: Release of the First 8490 Sequenced Strains for Exploring Actinobacteria Biosynthetic Diversity.</title>
        <authorList>
            <person name="Kalkreuter E."/>
            <person name="Kautsar S.A."/>
            <person name="Yang D."/>
            <person name="Bader C.D."/>
            <person name="Teijaro C.N."/>
            <person name="Fluegel L."/>
            <person name="Davis C.M."/>
            <person name="Simpson J.R."/>
            <person name="Lauterbach L."/>
            <person name="Steele A.D."/>
            <person name="Gui C."/>
            <person name="Meng S."/>
            <person name="Li G."/>
            <person name="Viehrig K."/>
            <person name="Ye F."/>
            <person name="Su P."/>
            <person name="Kiefer A.F."/>
            <person name="Nichols A."/>
            <person name="Cepeda A.J."/>
            <person name="Yan W."/>
            <person name="Fan B."/>
            <person name="Jiang Y."/>
            <person name="Adhikari A."/>
            <person name="Zheng C.-J."/>
            <person name="Schuster L."/>
            <person name="Cowan T.M."/>
            <person name="Smanski M.J."/>
            <person name="Chevrette M.G."/>
            <person name="De Carvalho L.P.S."/>
            <person name="Shen B."/>
        </authorList>
    </citation>
    <scope>NUCLEOTIDE SEQUENCE [LARGE SCALE GENOMIC DNA]</scope>
    <source>
        <strain evidence="2 3">NPDC050545</strain>
    </source>
</reference>
<gene>
    <name evidence="2" type="ORF">ACIBG2_05780</name>
</gene>
<dbReference type="RefSeq" id="WP_397079324.1">
    <property type="nucleotide sequence ID" value="NZ_JBITGY010000002.1"/>
</dbReference>
<evidence type="ECO:0008006" key="4">
    <source>
        <dbReference type="Google" id="ProtNLM"/>
    </source>
</evidence>
<comment type="caution">
    <text evidence="2">The sequence shown here is derived from an EMBL/GenBank/DDBJ whole genome shotgun (WGS) entry which is preliminary data.</text>
</comment>
<dbReference type="EMBL" id="JBITGY010000002">
    <property type="protein sequence ID" value="MFI6496869.1"/>
    <property type="molecule type" value="Genomic_DNA"/>
</dbReference>
<keyword evidence="3" id="KW-1185">Reference proteome</keyword>
<feature type="region of interest" description="Disordered" evidence="1">
    <location>
        <begin position="36"/>
        <end position="62"/>
    </location>
</feature>
<evidence type="ECO:0000313" key="3">
    <source>
        <dbReference type="Proteomes" id="UP001612741"/>
    </source>
</evidence>
<protein>
    <recommendedName>
        <fullName evidence="4">DUF397 domain-containing protein</fullName>
    </recommendedName>
</protein>
<organism evidence="2 3">
    <name type="scientific">Nonomuraea typhae</name>
    <dbReference type="NCBI Taxonomy" id="2603600"/>
    <lineage>
        <taxon>Bacteria</taxon>
        <taxon>Bacillati</taxon>
        <taxon>Actinomycetota</taxon>
        <taxon>Actinomycetes</taxon>
        <taxon>Streptosporangiales</taxon>
        <taxon>Streptosporangiaceae</taxon>
        <taxon>Nonomuraea</taxon>
    </lineage>
</organism>
<evidence type="ECO:0000313" key="2">
    <source>
        <dbReference type="EMBL" id="MFI6496869.1"/>
    </source>
</evidence>
<dbReference type="Proteomes" id="UP001612741">
    <property type="component" value="Unassembled WGS sequence"/>
</dbReference>
<name>A0ABW7YLU4_9ACTN</name>
<evidence type="ECO:0000256" key="1">
    <source>
        <dbReference type="SAM" id="MobiDB-lite"/>
    </source>
</evidence>
<sequence length="62" mass="6623">MSEQTHQGCRVCGRTDVSLKKDGTLRQHVNAAYKGSGFLRPGGSHCDGTGQPPLDLPEEGNQ</sequence>
<accession>A0ABW7YLU4</accession>
<proteinExistence type="predicted"/>